<sequence>MARVTASGVLAVLACVLVPLALIAVWVHDIALDTDRYVATMAPLARNRAIQDAAVVRIARAVDVRVNGPAATAQLAAWLRSHGLPPQAAQAVQNLGPQLDTAVDDAVRKAATRVVRSDRFPRVWDQANRRAHTAIVQVLTGQGRGAVDVRDGTVVLEVGTAVDTLKKQLEDEGLAPAKAIPSTDKELVLFSSDQLGKIRTFAHVLDVVGNWIIPAVVVIAAAGVLLARRRRRALARVALGAAVACLIVAILLSVARGYYLDHLPAQVQSRDAAAAVFDTLVRFLRQALRTAIALGVVLALGAYLVGPGRLPVAVRGGCEHAADSVARWADRHQVRTGRAGTWTLHHRRWLTLGAVIAVAIGFAAWNTPTALVILGLVLILLALLTVIALLAAGGRVTDAADRPAA</sequence>
<evidence type="ECO:0008006" key="4">
    <source>
        <dbReference type="Google" id="ProtNLM"/>
    </source>
</evidence>
<feature type="transmembrane region" description="Helical" evidence="1">
    <location>
        <begin position="287"/>
        <end position="305"/>
    </location>
</feature>
<keyword evidence="1" id="KW-0472">Membrane</keyword>
<reference evidence="2 3" key="1">
    <citation type="submission" date="2021-08" db="EMBL/GenBank/DDBJ databases">
        <title>WGS of actinomycetes from Thailand.</title>
        <authorList>
            <person name="Thawai C."/>
        </authorList>
    </citation>
    <scope>NUCLEOTIDE SEQUENCE [LARGE SCALE GENOMIC DNA]</scope>
    <source>
        <strain evidence="2 3">PLK6-54</strain>
    </source>
</reference>
<keyword evidence="1" id="KW-1133">Transmembrane helix</keyword>
<dbReference type="EMBL" id="JAINZZ010000065">
    <property type="protein sequence ID" value="MBY8882197.1"/>
    <property type="molecule type" value="Genomic_DNA"/>
</dbReference>
<evidence type="ECO:0000313" key="2">
    <source>
        <dbReference type="EMBL" id="MBY8882197.1"/>
    </source>
</evidence>
<dbReference type="Proteomes" id="UP000778578">
    <property type="component" value="Unassembled WGS sequence"/>
</dbReference>
<accession>A0ABS7QJW3</accession>
<dbReference type="PROSITE" id="PS51257">
    <property type="entry name" value="PROKAR_LIPOPROTEIN"/>
    <property type="match status" value="1"/>
</dbReference>
<gene>
    <name evidence="2" type="ORF">K7862_31865</name>
</gene>
<keyword evidence="1" id="KW-0812">Transmembrane</keyword>
<feature type="transmembrane region" description="Helical" evidence="1">
    <location>
        <begin position="371"/>
        <end position="392"/>
    </location>
</feature>
<feature type="transmembrane region" description="Helical" evidence="1">
    <location>
        <begin position="234"/>
        <end position="255"/>
    </location>
</feature>
<organism evidence="2 3">
    <name type="scientific">Actinacidiphila acidipaludis</name>
    <dbReference type="NCBI Taxonomy" id="2873382"/>
    <lineage>
        <taxon>Bacteria</taxon>
        <taxon>Bacillati</taxon>
        <taxon>Actinomycetota</taxon>
        <taxon>Actinomycetes</taxon>
        <taxon>Kitasatosporales</taxon>
        <taxon>Streptomycetaceae</taxon>
        <taxon>Actinacidiphila</taxon>
    </lineage>
</organism>
<feature type="transmembrane region" description="Helical" evidence="1">
    <location>
        <begin position="208"/>
        <end position="227"/>
    </location>
</feature>
<name>A0ABS7QJW3_9ACTN</name>
<feature type="transmembrane region" description="Helical" evidence="1">
    <location>
        <begin position="348"/>
        <end position="365"/>
    </location>
</feature>
<proteinExistence type="predicted"/>
<keyword evidence="3" id="KW-1185">Reference proteome</keyword>
<evidence type="ECO:0000256" key="1">
    <source>
        <dbReference type="SAM" id="Phobius"/>
    </source>
</evidence>
<evidence type="ECO:0000313" key="3">
    <source>
        <dbReference type="Proteomes" id="UP000778578"/>
    </source>
</evidence>
<protein>
    <recommendedName>
        <fullName evidence="4">Aromatic ring-opening dioxygenase LigA</fullName>
    </recommendedName>
</protein>
<comment type="caution">
    <text evidence="2">The sequence shown here is derived from an EMBL/GenBank/DDBJ whole genome shotgun (WGS) entry which is preliminary data.</text>
</comment>